<proteinExistence type="predicted"/>
<sequence>MQGGEPPDPPPDPRRQKRAAAPISASAFSFTLGPAAKKPKPAAAAPAAAGKAPAPRPPRPPPAPRRPAPPAAAPETPAKSQAVAPAPAKTPLALGSLPSPFALSPAPRRRLTSVVLADPASPFKDKRREDTPATIGLTALPRVQLAAAVHAVQEEAEGLGVSPRKNKGAIVHRGPGPPPSVRLATLLAASNTSTVLFYTAMQHALGPSSRARSTPAQHARGAPGRLAIVAAVPGPTGAATMFRCRVLAWRGPLPDDVLVVLSPLPADCPRVGVDPRVAASASRPLEIGVWDPWSERAVPGHPTTLFLSRYLIAEAE</sequence>
<feature type="compositionally biased region" description="Pro residues" evidence="1">
    <location>
        <begin position="1"/>
        <end position="10"/>
    </location>
</feature>
<dbReference type="Proteomes" id="UP001565368">
    <property type="component" value="Unassembled WGS sequence"/>
</dbReference>
<organism evidence="2 3">
    <name type="scientific">Vanrija albida</name>
    <dbReference type="NCBI Taxonomy" id="181172"/>
    <lineage>
        <taxon>Eukaryota</taxon>
        <taxon>Fungi</taxon>
        <taxon>Dikarya</taxon>
        <taxon>Basidiomycota</taxon>
        <taxon>Agaricomycotina</taxon>
        <taxon>Tremellomycetes</taxon>
        <taxon>Trichosporonales</taxon>
        <taxon>Trichosporonaceae</taxon>
        <taxon>Vanrija</taxon>
    </lineage>
</organism>
<evidence type="ECO:0000313" key="2">
    <source>
        <dbReference type="EMBL" id="KAL1410155.1"/>
    </source>
</evidence>
<dbReference type="GeneID" id="95985201"/>
<dbReference type="EMBL" id="JBBXJM010000003">
    <property type="protein sequence ID" value="KAL1410155.1"/>
    <property type="molecule type" value="Genomic_DNA"/>
</dbReference>
<evidence type="ECO:0000256" key="1">
    <source>
        <dbReference type="SAM" id="MobiDB-lite"/>
    </source>
</evidence>
<keyword evidence="3" id="KW-1185">Reference proteome</keyword>
<dbReference type="RefSeq" id="XP_069210099.1">
    <property type="nucleotide sequence ID" value="XM_069352681.1"/>
</dbReference>
<comment type="caution">
    <text evidence="2">The sequence shown here is derived from an EMBL/GenBank/DDBJ whole genome shotgun (WGS) entry which is preliminary data.</text>
</comment>
<feature type="compositionally biased region" description="Low complexity" evidence="1">
    <location>
        <begin position="19"/>
        <end position="53"/>
    </location>
</feature>
<accession>A0ABR3Q5Z4</accession>
<protein>
    <submittedName>
        <fullName evidence="2">Uncharacterized protein</fullName>
    </submittedName>
</protein>
<feature type="compositionally biased region" description="Pro residues" evidence="1">
    <location>
        <begin position="54"/>
        <end position="72"/>
    </location>
</feature>
<evidence type="ECO:0000313" key="3">
    <source>
        <dbReference type="Proteomes" id="UP001565368"/>
    </source>
</evidence>
<feature type="region of interest" description="Disordered" evidence="1">
    <location>
        <begin position="1"/>
        <end position="91"/>
    </location>
</feature>
<name>A0ABR3Q5Z4_9TREE</name>
<reference evidence="2 3" key="1">
    <citation type="submission" date="2023-08" db="EMBL/GenBank/DDBJ databases">
        <title>Annotated Genome Sequence of Vanrija albida AlHP1.</title>
        <authorList>
            <person name="Herzog R."/>
        </authorList>
    </citation>
    <scope>NUCLEOTIDE SEQUENCE [LARGE SCALE GENOMIC DNA]</scope>
    <source>
        <strain evidence="2 3">AlHP1</strain>
    </source>
</reference>
<gene>
    <name evidence="2" type="ORF">Q8F55_004158</name>
</gene>